<organism evidence="4 5">
    <name type="scientific">Exiguobacterium aurantiacum</name>
    <dbReference type="NCBI Taxonomy" id="33987"/>
    <lineage>
        <taxon>Bacteria</taxon>
        <taxon>Bacillati</taxon>
        <taxon>Bacillota</taxon>
        <taxon>Bacilli</taxon>
        <taxon>Bacillales</taxon>
        <taxon>Bacillales Family XII. Incertae Sedis</taxon>
        <taxon>Exiguobacterium</taxon>
    </lineage>
</organism>
<feature type="domain" description="M23ase beta-sheet core" evidence="3">
    <location>
        <begin position="207"/>
        <end position="299"/>
    </location>
</feature>
<dbReference type="Gene3D" id="1.10.287.1490">
    <property type="match status" value="1"/>
</dbReference>
<dbReference type="Proteomes" id="UP001060325">
    <property type="component" value="Chromosome"/>
</dbReference>
<dbReference type="Pfam" id="PF01551">
    <property type="entry name" value="Peptidase_M23"/>
    <property type="match status" value="1"/>
</dbReference>
<keyword evidence="5" id="KW-1185">Reference proteome</keyword>
<feature type="coiled-coil region" evidence="1">
    <location>
        <begin position="127"/>
        <end position="154"/>
    </location>
</feature>
<gene>
    <name evidence="4" type="ORF">NMQ00_01150</name>
</gene>
<protein>
    <submittedName>
        <fullName evidence="4">Peptidoglycan DD-metalloendopeptidase family protein</fullName>
    </submittedName>
</protein>
<dbReference type="SUPFAM" id="SSF57997">
    <property type="entry name" value="Tropomyosin"/>
    <property type="match status" value="1"/>
</dbReference>
<dbReference type="CDD" id="cd12797">
    <property type="entry name" value="M23_peptidase"/>
    <property type="match status" value="1"/>
</dbReference>
<dbReference type="PANTHER" id="PTHR21666:SF270">
    <property type="entry name" value="MUREIN HYDROLASE ACTIVATOR ENVC"/>
    <property type="match status" value="1"/>
</dbReference>
<dbReference type="PANTHER" id="PTHR21666">
    <property type="entry name" value="PEPTIDASE-RELATED"/>
    <property type="match status" value="1"/>
</dbReference>
<dbReference type="InterPro" id="IPR011055">
    <property type="entry name" value="Dup_hybrid_motif"/>
</dbReference>
<proteinExistence type="predicted"/>
<evidence type="ECO:0000256" key="2">
    <source>
        <dbReference type="SAM" id="SignalP"/>
    </source>
</evidence>
<evidence type="ECO:0000256" key="1">
    <source>
        <dbReference type="SAM" id="Coils"/>
    </source>
</evidence>
<dbReference type="Gene3D" id="2.70.70.10">
    <property type="entry name" value="Glucose Permease (Domain IIA)"/>
    <property type="match status" value="1"/>
</dbReference>
<dbReference type="InterPro" id="IPR016047">
    <property type="entry name" value="M23ase_b-sheet_dom"/>
</dbReference>
<keyword evidence="2" id="KW-0732">Signal</keyword>
<name>A0ABY5FNW5_9BACL</name>
<accession>A0ABY5FNW5</accession>
<feature type="chain" id="PRO_5046407582" evidence="2">
    <location>
        <begin position="25"/>
        <end position="330"/>
    </location>
</feature>
<evidence type="ECO:0000313" key="4">
    <source>
        <dbReference type="EMBL" id="UTT43133.1"/>
    </source>
</evidence>
<evidence type="ECO:0000259" key="3">
    <source>
        <dbReference type="Pfam" id="PF01551"/>
    </source>
</evidence>
<reference evidence="4" key="1">
    <citation type="submission" date="2022-07" db="EMBL/GenBank/DDBJ databases">
        <title>Complete genome of CX2.</title>
        <authorList>
            <person name="Cao G."/>
        </authorList>
    </citation>
    <scope>NUCLEOTIDE SEQUENCE</scope>
    <source>
        <strain evidence="4">CX2</strain>
    </source>
</reference>
<dbReference type="EMBL" id="CP101462">
    <property type="protein sequence ID" value="UTT43133.1"/>
    <property type="molecule type" value="Genomic_DNA"/>
</dbReference>
<keyword evidence="1" id="KW-0175">Coiled coil</keyword>
<dbReference type="InterPro" id="IPR050570">
    <property type="entry name" value="Cell_wall_metabolism_enzyme"/>
</dbReference>
<evidence type="ECO:0000313" key="5">
    <source>
        <dbReference type="Proteomes" id="UP001060325"/>
    </source>
</evidence>
<dbReference type="SUPFAM" id="SSF51261">
    <property type="entry name" value="Duplicated hybrid motif"/>
    <property type="match status" value="1"/>
</dbReference>
<feature type="coiled-coil region" evidence="1">
    <location>
        <begin position="39"/>
        <end position="87"/>
    </location>
</feature>
<feature type="signal peptide" evidence="2">
    <location>
        <begin position="1"/>
        <end position="24"/>
    </location>
</feature>
<dbReference type="RefSeq" id="WP_255177559.1">
    <property type="nucleotide sequence ID" value="NZ_CP101462.1"/>
</dbReference>
<sequence>MWKQLLVTVGTGVLILSGTSAVSADQLTPQDLVKTTKSLQQTEQRIQTSKQSVAKAKRRTEAAEEKVNAIQKKIDHANAQLVSYETALNPEADDPSLFKQVLSTVLPSAKAEAAASEKTETDLKAKQAATARSLEKLENEQAKVEAEHKKARSSHSAAYKQLKGQAAQLKDLKKQTAALAPDKFMMPATGRLSQGYGPASGQFGYTFHNGIDIAANIGTPIYAAAAGTVTDVKSGGPYGKHVFIEHEIDGQKWTTVYAHMHKIEVKKGQALLQGEGIGQIGNTGNSSGPHLHFEVHQGEYAYSSSSAGNTVNPMNVTEVLGGSSPIKATY</sequence>